<evidence type="ECO:0000256" key="1">
    <source>
        <dbReference type="SAM" id="SignalP"/>
    </source>
</evidence>
<dbReference type="Gene3D" id="3.30.1360.180">
    <property type="match status" value="1"/>
</dbReference>
<dbReference type="PROSITE" id="PS51257">
    <property type="entry name" value="PROKAR_LIPOPROTEIN"/>
    <property type="match status" value="1"/>
</dbReference>
<organism evidence="2 3">
    <name type="scientific">Polymorphobacter multimanifer</name>
    <dbReference type="NCBI Taxonomy" id="1070431"/>
    <lineage>
        <taxon>Bacteria</taxon>
        <taxon>Pseudomonadati</taxon>
        <taxon>Pseudomonadota</taxon>
        <taxon>Alphaproteobacteria</taxon>
        <taxon>Sphingomonadales</taxon>
        <taxon>Sphingosinicellaceae</taxon>
        <taxon>Polymorphobacter</taxon>
    </lineage>
</organism>
<dbReference type="InterPro" id="IPR002591">
    <property type="entry name" value="Phosphodiest/P_Trfase"/>
</dbReference>
<dbReference type="Pfam" id="PF01663">
    <property type="entry name" value="Phosphodiest"/>
    <property type="match status" value="1"/>
</dbReference>
<dbReference type="CDD" id="cd16018">
    <property type="entry name" value="Enpp"/>
    <property type="match status" value="1"/>
</dbReference>
<accession>A0A841LGW2</accession>
<dbReference type="AlphaFoldDB" id="A0A841LGW2"/>
<evidence type="ECO:0000313" key="3">
    <source>
        <dbReference type="Proteomes" id="UP000538147"/>
    </source>
</evidence>
<keyword evidence="3" id="KW-1185">Reference proteome</keyword>
<reference evidence="2 3" key="1">
    <citation type="submission" date="2020-08" db="EMBL/GenBank/DDBJ databases">
        <title>Genomic Encyclopedia of Type Strains, Phase IV (KMG-IV): sequencing the most valuable type-strain genomes for metagenomic binning, comparative biology and taxonomic classification.</title>
        <authorList>
            <person name="Goeker M."/>
        </authorList>
    </citation>
    <scope>NUCLEOTIDE SEQUENCE [LARGE SCALE GENOMIC DNA]</scope>
    <source>
        <strain evidence="2 3">DSM 102189</strain>
    </source>
</reference>
<dbReference type="RefSeq" id="WP_207792345.1">
    <property type="nucleotide sequence ID" value="NZ_JACIIV010000019.1"/>
</dbReference>
<feature type="signal peptide" evidence="1">
    <location>
        <begin position="1"/>
        <end position="31"/>
    </location>
</feature>
<dbReference type="Gene3D" id="3.40.720.10">
    <property type="entry name" value="Alkaline Phosphatase, subunit A"/>
    <property type="match status" value="1"/>
</dbReference>
<dbReference type="EMBL" id="JACIIV010000019">
    <property type="protein sequence ID" value="MBB6228432.1"/>
    <property type="molecule type" value="Genomic_DNA"/>
</dbReference>
<dbReference type="SUPFAM" id="SSF53649">
    <property type="entry name" value="Alkaline phosphatase-like"/>
    <property type="match status" value="1"/>
</dbReference>
<dbReference type="Proteomes" id="UP000538147">
    <property type="component" value="Unassembled WGS sequence"/>
</dbReference>
<dbReference type="PANTHER" id="PTHR10151:SF120">
    <property type="entry name" value="BIS(5'-ADENOSYL)-TRIPHOSPHATASE"/>
    <property type="match status" value="1"/>
</dbReference>
<dbReference type="GO" id="GO:0016787">
    <property type="term" value="F:hydrolase activity"/>
    <property type="evidence" value="ECO:0007669"/>
    <property type="project" value="UniProtKB-ARBA"/>
</dbReference>
<sequence length="426" mass="45124">MMLPKIVWSLSSLAVAALLALAGCATSPPVAVVPASVAVVSRAPVILVSVDGMRPDYLGRGNTPVLDALAARGASASMRPSFPSLTFLNHYTIVTGLRPDRHGIVNNTMEDPAIRGVRFGMSNRDAVEDSRWWDQAEPIWVTAEKAGLATATMFWPGSETAVRGVRPRQWMRFDGAMPEAKRVDQLLAWLDQPARPAFLTLYFDSVDHDGHEFGPAAAETAKAVAAVDAQIGRVIEGLRVRGIAANLVVVADHGMAAVTPERTIRLDTLLPAGSFRLVTGGAVAGLHAVEGRAAALEAALLRPHPHMRCWRREAIPAALHYGRNPRVPPYVCAAESGWMIGTEAPRTDRRLGGMHGYDPADPAMAAMFVAAGPGIESGVRLPAFDNVDVHPLLLGLLGLPQRDTDGSLETLGAALRGGGGAANAPE</sequence>
<comment type="caution">
    <text evidence="2">The sequence shown here is derived from an EMBL/GenBank/DDBJ whole genome shotgun (WGS) entry which is preliminary data.</text>
</comment>
<dbReference type="PANTHER" id="PTHR10151">
    <property type="entry name" value="ECTONUCLEOTIDE PYROPHOSPHATASE/PHOSPHODIESTERASE"/>
    <property type="match status" value="1"/>
</dbReference>
<evidence type="ECO:0000313" key="2">
    <source>
        <dbReference type="EMBL" id="MBB6228432.1"/>
    </source>
</evidence>
<proteinExistence type="predicted"/>
<protein>
    <submittedName>
        <fullName evidence="2">Putative AlkP superfamily pyrophosphatase or phosphodiesterase</fullName>
    </submittedName>
</protein>
<keyword evidence="1" id="KW-0732">Signal</keyword>
<feature type="chain" id="PRO_5032349368" evidence="1">
    <location>
        <begin position="32"/>
        <end position="426"/>
    </location>
</feature>
<gene>
    <name evidence="2" type="ORF">FHS79_002619</name>
</gene>
<dbReference type="InterPro" id="IPR017850">
    <property type="entry name" value="Alkaline_phosphatase_core_sf"/>
</dbReference>
<name>A0A841LGW2_9SPHN</name>